<evidence type="ECO:0000259" key="1">
    <source>
        <dbReference type="Pfam" id="PF13302"/>
    </source>
</evidence>
<dbReference type="GO" id="GO:0016747">
    <property type="term" value="F:acyltransferase activity, transferring groups other than amino-acyl groups"/>
    <property type="evidence" value="ECO:0007669"/>
    <property type="project" value="InterPro"/>
</dbReference>
<dbReference type="Pfam" id="PF13302">
    <property type="entry name" value="Acetyltransf_3"/>
    <property type="match status" value="1"/>
</dbReference>
<dbReference type="SUPFAM" id="SSF55729">
    <property type="entry name" value="Acyl-CoA N-acyltransferases (Nat)"/>
    <property type="match status" value="2"/>
</dbReference>
<dbReference type="Proteomes" id="UP000262177">
    <property type="component" value="Chromosome"/>
</dbReference>
<proteinExistence type="predicted"/>
<gene>
    <name evidence="2" type="ORF">BBJK_00009</name>
</gene>
<dbReference type="InterPro" id="IPR016181">
    <property type="entry name" value="Acyl_CoA_acyltransferase"/>
</dbReference>
<protein>
    <recommendedName>
        <fullName evidence="1">N-acetyltransferase domain-containing protein</fullName>
    </recommendedName>
</protein>
<sequence length="243" mass="27713">MPEALTAVLGYAFDTLRKDAVWGGHYAENTQSGRVQAKCGLHVVAESKQDYFPLIDRHYDCVYRIITAANGAMPNTGRWRRIADSRTASLRQRHIMQGMTTRIVPIEPQWFMQKAEVQSRTWRELNQGHIPQDIVDAITRIRTQADPWPRRRPQQVVLIALADDRVVGFIELLRTPRPRSIGPRPRNCVIVRVGIRASPRSRRALVEAGRQAVGNDRLVLWVVGFNTKRSGILPTHRDSTRPD</sequence>
<organism evidence="2 3">
    <name type="scientific">Bifidobacterium bifidum LMG 13195</name>
    <dbReference type="NCBI Taxonomy" id="1207542"/>
    <lineage>
        <taxon>Bacteria</taxon>
        <taxon>Bacillati</taxon>
        <taxon>Actinomycetota</taxon>
        <taxon>Actinomycetes</taxon>
        <taxon>Bifidobacteriales</taxon>
        <taxon>Bifidobacteriaceae</taxon>
        <taxon>Bifidobacterium</taxon>
    </lineage>
</organism>
<reference evidence="2 3" key="1">
    <citation type="journal article" date="2017" name="Biosci. Biotechnol. Biochem.">
        <title>Identification and characterization of a sulfoglycosidase from Bifidobacterium bifidum implicated in mucin glycan utilization.</title>
        <authorList>
            <person name="Katoh T."/>
            <person name="Maeshibu T."/>
            <person name="Kikkawa K."/>
            <person name="Gotoh A."/>
            <person name="Tomabechi Y."/>
            <person name="Nakamura M."/>
            <person name="Liao W.-H."/>
            <person name="Yamaguchi M."/>
            <person name="Ashida H."/>
            <person name="Yamamoto K."/>
            <person name="Katayama T."/>
        </authorList>
    </citation>
    <scope>NUCLEOTIDE SEQUENCE [LARGE SCALE GENOMIC DNA]</scope>
    <source>
        <strain evidence="2 3">JCM 7004</strain>
    </source>
</reference>
<dbReference type="AlphaFoldDB" id="A0A286TAL3"/>
<accession>A0A286TAL3</accession>
<evidence type="ECO:0000313" key="2">
    <source>
        <dbReference type="EMBL" id="BBA47060.1"/>
    </source>
</evidence>
<dbReference type="EMBL" id="AP018131">
    <property type="protein sequence ID" value="BBA47060.1"/>
    <property type="molecule type" value="Genomic_DNA"/>
</dbReference>
<dbReference type="Gene3D" id="3.40.630.30">
    <property type="match status" value="2"/>
</dbReference>
<name>A0A286TAL3_BIFBI</name>
<feature type="domain" description="N-acetyltransferase" evidence="1">
    <location>
        <begin position="1"/>
        <end position="41"/>
    </location>
</feature>
<dbReference type="InterPro" id="IPR000182">
    <property type="entry name" value="GNAT_dom"/>
</dbReference>
<evidence type="ECO:0000313" key="3">
    <source>
        <dbReference type="Proteomes" id="UP000262177"/>
    </source>
</evidence>